<evidence type="ECO:0000256" key="3">
    <source>
        <dbReference type="ARBA" id="ARBA00023125"/>
    </source>
</evidence>
<keyword evidence="7" id="KW-1185">Reference proteome</keyword>
<evidence type="ECO:0000256" key="1">
    <source>
        <dbReference type="ARBA" id="ARBA00008857"/>
    </source>
</evidence>
<protein>
    <submittedName>
        <fullName evidence="6">Integrase</fullName>
    </submittedName>
</protein>
<keyword evidence="2" id="KW-0229">DNA integration</keyword>
<reference evidence="6 7" key="1">
    <citation type="submission" date="2020-08" db="EMBL/GenBank/DDBJ databases">
        <title>Functional genomics of gut bacteria from endangered species of beetles.</title>
        <authorList>
            <person name="Carlos-Shanley C."/>
        </authorList>
    </citation>
    <scope>NUCLEOTIDE SEQUENCE [LARGE SCALE GENOMIC DNA]</scope>
    <source>
        <strain evidence="6 7">S00124</strain>
    </source>
</reference>
<name>A0ABR6RIK8_9BURK</name>
<comment type="similarity">
    <text evidence="1">Belongs to the 'phage' integrase family.</text>
</comment>
<dbReference type="InterPro" id="IPR025166">
    <property type="entry name" value="Integrase_DNA_bind_dom"/>
</dbReference>
<keyword evidence="4" id="KW-0233">DNA recombination</keyword>
<dbReference type="Pfam" id="PF22022">
    <property type="entry name" value="Phage_int_M"/>
    <property type="match status" value="1"/>
</dbReference>
<dbReference type="EMBL" id="JACHKZ010000021">
    <property type="protein sequence ID" value="MBB6579000.1"/>
    <property type="molecule type" value="Genomic_DNA"/>
</dbReference>
<feature type="domain" description="Tyr recombinase" evidence="5">
    <location>
        <begin position="231"/>
        <end position="415"/>
    </location>
</feature>
<dbReference type="InterPro" id="IPR010998">
    <property type="entry name" value="Integrase_recombinase_N"/>
</dbReference>
<dbReference type="Pfam" id="PF00589">
    <property type="entry name" value="Phage_integrase"/>
    <property type="match status" value="1"/>
</dbReference>
<dbReference type="InterPro" id="IPR038488">
    <property type="entry name" value="Integrase_DNA-bd_sf"/>
</dbReference>
<evidence type="ECO:0000313" key="7">
    <source>
        <dbReference type="Proteomes" id="UP000562492"/>
    </source>
</evidence>
<proteinExistence type="inferred from homology"/>
<gene>
    <name evidence="6" type="ORF">HNP33_003105</name>
</gene>
<organism evidence="6 7">
    <name type="scientific">Comamonas odontotermitis</name>
    <dbReference type="NCBI Taxonomy" id="379895"/>
    <lineage>
        <taxon>Bacteria</taxon>
        <taxon>Pseudomonadati</taxon>
        <taxon>Pseudomonadota</taxon>
        <taxon>Betaproteobacteria</taxon>
        <taxon>Burkholderiales</taxon>
        <taxon>Comamonadaceae</taxon>
        <taxon>Comamonas</taxon>
    </lineage>
</organism>
<accession>A0ABR6RIK8</accession>
<dbReference type="Pfam" id="PF13356">
    <property type="entry name" value="Arm-DNA-bind_3"/>
    <property type="match status" value="1"/>
</dbReference>
<dbReference type="Proteomes" id="UP000562492">
    <property type="component" value="Unassembled WGS sequence"/>
</dbReference>
<dbReference type="PANTHER" id="PTHR30629">
    <property type="entry name" value="PROPHAGE INTEGRASE"/>
    <property type="match status" value="1"/>
</dbReference>
<dbReference type="PANTHER" id="PTHR30629:SF2">
    <property type="entry name" value="PROPHAGE INTEGRASE INTS-RELATED"/>
    <property type="match status" value="1"/>
</dbReference>
<dbReference type="Gene3D" id="3.30.160.390">
    <property type="entry name" value="Integrase, DNA-binding domain"/>
    <property type="match status" value="1"/>
</dbReference>
<sequence length="427" mass="48419">MAPMDDGQFLLNLLQHAINQSAGEEKPFLLQQVAMLTDTILKNIKPTGKVFKVADRDGLYVRVSPKGARTFAYNYRVNGRQETINFGQYGVGGLTLAEARQKLDEAKRLRNTGVSPARAALAAVEGERTFSSWAEEWMDKHRMADSTRAMKRSIYERDLKPKFHNKLMREIDHHALRRLTDEIVARGAPAVAVQARDIVMMIFRHAIERGLEGVANPADKVKPSSIAVFVPRDRMLQPAHIKHLYTYMERVGTGLQFRVAVKLLLLTMVRKSELALATWDEVDFDAQTWTIPKERMKMARPHVVYLSRQAMDMMIALKTFGGSSSYVLPNRYESDKAMSAATLNRVITGAVLKAREDGIDMPDCGPHDLRRTASTLLHEAGYASDWIEKCLAHEQKGVRAVYNKAEYSEQRRKMLQEWADMVDGWVK</sequence>
<dbReference type="InterPro" id="IPR053876">
    <property type="entry name" value="Phage_int_M"/>
</dbReference>
<evidence type="ECO:0000313" key="6">
    <source>
        <dbReference type="EMBL" id="MBB6579000.1"/>
    </source>
</evidence>
<evidence type="ECO:0000259" key="5">
    <source>
        <dbReference type="PROSITE" id="PS51898"/>
    </source>
</evidence>
<keyword evidence="3" id="KW-0238">DNA-binding</keyword>
<dbReference type="InterPro" id="IPR050808">
    <property type="entry name" value="Phage_Integrase"/>
</dbReference>
<dbReference type="InterPro" id="IPR002104">
    <property type="entry name" value="Integrase_catalytic"/>
</dbReference>
<dbReference type="CDD" id="cd00801">
    <property type="entry name" value="INT_P4_C"/>
    <property type="match status" value="1"/>
</dbReference>
<dbReference type="InterPro" id="IPR011010">
    <property type="entry name" value="DNA_brk_join_enz"/>
</dbReference>
<dbReference type="SUPFAM" id="SSF56349">
    <property type="entry name" value="DNA breaking-rejoining enzymes"/>
    <property type="match status" value="1"/>
</dbReference>
<dbReference type="InterPro" id="IPR013762">
    <property type="entry name" value="Integrase-like_cat_sf"/>
</dbReference>
<evidence type="ECO:0000256" key="2">
    <source>
        <dbReference type="ARBA" id="ARBA00022908"/>
    </source>
</evidence>
<dbReference type="PROSITE" id="PS51898">
    <property type="entry name" value="TYR_RECOMBINASE"/>
    <property type="match status" value="1"/>
</dbReference>
<dbReference type="Gene3D" id="1.10.443.10">
    <property type="entry name" value="Intergrase catalytic core"/>
    <property type="match status" value="1"/>
</dbReference>
<evidence type="ECO:0000256" key="4">
    <source>
        <dbReference type="ARBA" id="ARBA00023172"/>
    </source>
</evidence>
<dbReference type="Gene3D" id="1.10.150.130">
    <property type="match status" value="1"/>
</dbReference>
<comment type="caution">
    <text evidence="6">The sequence shown here is derived from an EMBL/GenBank/DDBJ whole genome shotgun (WGS) entry which is preliminary data.</text>
</comment>